<feature type="transmembrane region" description="Helical" evidence="1">
    <location>
        <begin position="90"/>
        <end position="109"/>
    </location>
</feature>
<dbReference type="Proteomes" id="UP000245207">
    <property type="component" value="Unassembled WGS sequence"/>
</dbReference>
<accession>A0A2U1L812</accession>
<dbReference type="PANTHER" id="PTHR45084">
    <property type="entry name" value="ERAD-ASSOCIATED E3 UBIQUITIN-PROTEIN LIGASE COMPONENT HRD3A-RELATED"/>
    <property type="match status" value="1"/>
</dbReference>
<evidence type="ECO:0000313" key="2">
    <source>
        <dbReference type="EMBL" id="PWA45150.1"/>
    </source>
</evidence>
<dbReference type="EMBL" id="PKPP01010913">
    <property type="protein sequence ID" value="PWA45150.1"/>
    <property type="molecule type" value="Genomic_DNA"/>
</dbReference>
<dbReference type="InterPro" id="IPR011990">
    <property type="entry name" value="TPR-like_helical_dom_sf"/>
</dbReference>
<dbReference type="SMART" id="SM00671">
    <property type="entry name" value="SEL1"/>
    <property type="match status" value="1"/>
</dbReference>
<dbReference type="GO" id="GO:0036503">
    <property type="term" value="P:ERAD pathway"/>
    <property type="evidence" value="ECO:0007669"/>
    <property type="project" value="InterPro"/>
</dbReference>
<keyword evidence="3" id="KW-1185">Reference proteome</keyword>
<comment type="caution">
    <text evidence="2">The sequence shown here is derived from an EMBL/GenBank/DDBJ whole genome shotgun (WGS) entry which is preliminary data.</text>
</comment>
<keyword evidence="1" id="KW-0472">Membrane</keyword>
<proteinExistence type="predicted"/>
<gene>
    <name evidence="2" type="ORF">CTI12_AA513750</name>
</gene>
<sequence>MANKITTGFVSNVRTNGRHGSKCDIRAHENTTKRCIRAYQKPENVKEGTGSVTWQAAKKAKADIKGTMEWANEKMKKGTNRYRYKKKLNYGMRLIFVMQLAGGNSTLTLAIFQRIFVMACCFVACVEQVLCFWRRHSVSNVYPLPIGTLLPLRDFKALMPLKLLLTKTSEKVNKDPLCRLDSLEDFDHASQKIECVKKQNHLLKVLKFLIGGEENKEALRKSTGDEYKDFQIVEYQAQKGNTVAMYKIGISYYGLRGVSREHAKALSWFSKAVDKGEPRSLELLGKIYARDAAVTPNYTKAFECKHQNNNIFQL</sequence>
<reference evidence="2 3" key="1">
    <citation type="journal article" date="2018" name="Mol. Plant">
        <title>The genome of Artemisia annua provides insight into the evolution of Asteraceae family and artemisinin biosynthesis.</title>
        <authorList>
            <person name="Shen Q."/>
            <person name="Zhang L."/>
            <person name="Liao Z."/>
            <person name="Wang S."/>
            <person name="Yan T."/>
            <person name="Shi P."/>
            <person name="Liu M."/>
            <person name="Fu X."/>
            <person name="Pan Q."/>
            <person name="Wang Y."/>
            <person name="Lv Z."/>
            <person name="Lu X."/>
            <person name="Zhang F."/>
            <person name="Jiang W."/>
            <person name="Ma Y."/>
            <person name="Chen M."/>
            <person name="Hao X."/>
            <person name="Li L."/>
            <person name="Tang Y."/>
            <person name="Lv G."/>
            <person name="Zhou Y."/>
            <person name="Sun X."/>
            <person name="Brodelius P.E."/>
            <person name="Rose J.K.C."/>
            <person name="Tang K."/>
        </authorList>
    </citation>
    <scope>NUCLEOTIDE SEQUENCE [LARGE SCALE GENOMIC DNA]</scope>
    <source>
        <strain evidence="3">cv. Huhao1</strain>
        <tissue evidence="2">Leaf</tissue>
    </source>
</reference>
<keyword evidence="1" id="KW-0812">Transmembrane</keyword>
<dbReference type="AlphaFoldDB" id="A0A2U1L812"/>
<dbReference type="OrthoDB" id="1104158at2759"/>
<dbReference type="PANTHER" id="PTHR45084:SF1">
    <property type="entry name" value="ERAD-ASSOCIATED E3 UBIQUITIN-PROTEIN LIGASE COMPONENT HRD3A-RELATED"/>
    <property type="match status" value="1"/>
</dbReference>
<name>A0A2U1L812_ARTAN</name>
<dbReference type="Gene3D" id="1.25.40.10">
    <property type="entry name" value="Tetratricopeptide repeat domain"/>
    <property type="match status" value="1"/>
</dbReference>
<dbReference type="Pfam" id="PF08238">
    <property type="entry name" value="Sel1"/>
    <property type="match status" value="2"/>
</dbReference>
<protein>
    <submittedName>
        <fullName evidence="2">Sel1-like protein</fullName>
    </submittedName>
</protein>
<organism evidence="2 3">
    <name type="scientific">Artemisia annua</name>
    <name type="common">Sweet wormwood</name>
    <dbReference type="NCBI Taxonomy" id="35608"/>
    <lineage>
        <taxon>Eukaryota</taxon>
        <taxon>Viridiplantae</taxon>
        <taxon>Streptophyta</taxon>
        <taxon>Embryophyta</taxon>
        <taxon>Tracheophyta</taxon>
        <taxon>Spermatophyta</taxon>
        <taxon>Magnoliopsida</taxon>
        <taxon>eudicotyledons</taxon>
        <taxon>Gunneridae</taxon>
        <taxon>Pentapetalae</taxon>
        <taxon>asterids</taxon>
        <taxon>campanulids</taxon>
        <taxon>Asterales</taxon>
        <taxon>Asteraceae</taxon>
        <taxon>Asteroideae</taxon>
        <taxon>Anthemideae</taxon>
        <taxon>Artemisiinae</taxon>
        <taxon>Artemisia</taxon>
    </lineage>
</organism>
<dbReference type="InterPro" id="IPR044623">
    <property type="entry name" value="HRD3"/>
</dbReference>
<keyword evidence="1" id="KW-1133">Transmembrane helix</keyword>
<dbReference type="InterPro" id="IPR006597">
    <property type="entry name" value="Sel1-like"/>
</dbReference>
<evidence type="ECO:0000256" key="1">
    <source>
        <dbReference type="SAM" id="Phobius"/>
    </source>
</evidence>
<evidence type="ECO:0000313" key="3">
    <source>
        <dbReference type="Proteomes" id="UP000245207"/>
    </source>
</evidence>
<dbReference type="SUPFAM" id="SSF81901">
    <property type="entry name" value="HCP-like"/>
    <property type="match status" value="1"/>
</dbReference>
<dbReference type="STRING" id="35608.A0A2U1L812"/>